<evidence type="ECO:0000313" key="8">
    <source>
        <dbReference type="EMBL" id="MCP3056295.1"/>
    </source>
</evidence>
<evidence type="ECO:0000256" key="2">
    <source>
        <dbReference type="ARBA" id="ARBA00005046"/>
    </source>
</evidence>
<evidence type="ECO:0000259" key="7">
    <source>
        <dbReference type="SMART" id="SM00852"/>
    </source>
</evidence>
<dbReference type="SUPFAM" id="SSF63882">
    <property type="entry name" value="MoeA N-terminal region -like"/>
    <property type="match status" value="1"/>
</dbReference>
<dbReference type="SUPFAM" id="SSF53218">
    <property type="entry name" value="Molybdenum cofactor biosynthesis proteins"/>
    <property type="match status" value="1"/>
</dbReference>
<name>A0A9X2H627_9HYPH</name>
<dbReference type="Gene3D" id="2.170.190.11">
    <property type="entry name" value="Molybdopterin biosynthesis moea protein, domain 3"/>
    <property type="match status" value="1"/>
</dbReference>
<dbReference type="PANTHER" id="PTHR10192:SF5">
    <property type="entry name" value="GEPHYRIN"/>
    <property type="match status" value="1"/>
</dbReference>
<dbReference type="InterPro" id="IPR038987">
    <property type="entry name" value="MoeA-like"/>
</dbReference>
<dbReference type="Gene3D" id="3.40.980.10">
    <property type="entry name" value="MoaB/Mog-like domain"/>
    <property type="match status" value="1"/>
</dbReference>
<evidence type="ECO:0000256" key="1">
    <source>
        <dbReference type="ARBA" id="ARBA00002901"/>
    </source>
</evidence>
<keyword evidence="6" id="KW-0460">Magnesium</keyword>
<sequence length="425" mass="43960">MTTRSPGISTRGEPGYGCGCETAADLISVDRALAIAADLARPVADRETLPLGAAVGRVLGEAVHAAADAPGFDASAMDGYALRAADLRGHGPWMLPVGARIAAGQTSGPLHRGQAARIFTGAPLPDGADTVVMQEAVTRRDALIIIAARPAPGQNIRRRGQDMVRGIEILPAGRQLGPRDIAAAAAAGAGHLSVRRRLRVTLLSNGAELAEPGVALDRGHIWNVNRAMLAAQMAGPGLDLTDGGIICDDRQAFTDALIAASRGADLVVTSGGASVGEEDHLPRALAEAGAEIHVRKVAMKPGKRLTIASIGQALVLGLPGNPVAAFVSWHVFGRPIVAGLTGADHRPPRLMARLSEGLSRRPGRREFRPVRWVGTGRDGLPVLQPGPADFSARVAELARADGLADIPAETDSLAAGDPVKFLPFG</sequence>
<comment type="function">
    <text evidence="1 6">Catalyzes the insertion of molybdate into adenylated molybdopterin with the concomitant release of AMP.</text>
</comment>
<dbReference type="InterPro" id="IPR036425">
    <property type="entry name" value="MoaB/Mog-like_dom_sf"/>
</dbReference>
<dbReference type="Pfam" id="PF03454">
    <property type="entry name" value="MoeA_C"/>
    <property type="match status" value="1"/>
</dbReference>
<dbReference type="SUPFAM" id="SSF63867">
    <property type="entry name" value="MoeA C-terminal domain-like"/>
    <property type="match status" value="1"/>
</dbReference>
<accession>A0A9X2H627</accession>
<proteinExistence type="inferred from homology"/>
<comment type="caution">
    <text evidence="8">The sequence shown here is derived from an EMBL/GenBank/DDBJ whole genome shotgun (WGS) entry which is preliminary data.</text>
</comment>
<dbReference type="GO" id="GO:0006777">
    <property type="term" value="P:Mo-molybdopterin cofactor biosynthetic process"/>
    <property type="evidence" value="ECO:0007669"/>
    <property type="project" value="UniProtKB-UniRule"/>
</dbReference>
<dbReference type="NCBIfam" id="TIGR00177">
    <property type="entry name" value="molyb_syn"/>
    <property type="match status" value="1"/>
</dbReference>
<dbReference type="Gene3D" id="2.40.340.10">
    <property type="entry name" value="MoeA, C-terminal, domain IV"/>
    <property type="match status" value="1"/>
</dbReference>
<dbReference type="CDD" id="cd00887">
    <property type="entry name" value="MoeA"/>
    <property type="match status" value="1"/>
</dbReference>
<comment type="cofactor">
    <cofactor evidence="6">
        <name>Mg(2+)</name>
        <dbReference type="ChEBI" id="CHEBI:18420"/>
    </cofactor>
</comment>
<keyword evidence="6" id="KW-0500">Molybdenum</keyword>
<evidence type="ECO:0000313" key="9">
    <source>
        <dbReference type="Proteomes" id="UP001155220"/>
    </source>
</evidence>
<dbReference type="Proteomes" id="UP001155220">
    <property type="component" value="Unassembled WGS sequence"/>
</dbReference>
<evidence type="ECO:0000256" key="5">
    <source>
        <dbReference type="ARBA" id="ARBA00047317"/>
    </source>
</evidence>
<dbReference type="PANTHER" id="PTHR10192">
    <property type="entry name" value="MOLYBDOPTERIN BIOSYNTHESIS PROTEIN"/>
    <property type="match status" value="1"/>
</dbReference>
<keyword evidence="4 6" id="KW-0501">Molybdenum cofactor biosynthesis</keyword>
<evidence type="ECO:0000256" key="3">
    <source>
        <dbReference type="ARBA" id="ARBA00010763"/>
    </source>
</evidence>
<evidence type="ECO:0000256" key="4">
    <source>
        <dbReference type="ARBA" id="ARBA00023150"/>
    </source>
</evidence>
<dbReference type="GO" id="GO:0005829">
    <property type="term" value="C:cytosol"/>
    <property type="evidence" value="ECO:0007669"/>
    <property type="project" value="TreeGrafter"/>
</dbReference>
<dbReference type="AlphaFoldDB" id="A0A9X2H627"/>
<dbReference type="Pfam" id="PF03453">
    <property type="entry name" value="MoeA_N"/>
    <property type="match status" value="1"/>
</dbReference>
<comment type="similarity">
    <text evidence="3 6">Belongs to the MoeA family.</text>
</comment>
<keyword evidence="6" id="KW-0479">Metal-binding</keyword>
<dbReference type="InterPro" id="IPR036688">
    <property type="entry name" value="MoeA_C_domain_IV_sf"/>
</dbReference>
<keyword evidence="6" id="KW-0808">Transferase</keyword>
<feature type="domain" description="MoaB/Mog" evidence="7">
    <location>
        <begin position="201"/>
        <end position="339"/>
    </location>
</feature>
<dbReference type="EC" id="2.10.1.1" evidence="6"/>
<dbReference type="SMART" id="SM00852">
    <property type="entry name" value="MoCF_biosynth"/>
    <property type="match status" value="1"/>
</dbReference>
<dbReference type="InterPro" id="IPR005111">
    <property type="entry name" value="MoeA_C_domain_IV"/>
</dbReference>
<dbReference type="EMBL" id="JALHBS010000086">
    <property type="protein sequence ID" value="MCP3056295.1"/>
    <property type="molecule type" value="Genomic_DNA"/>
</dbReference>
<organism evidence="8 9">
    <name type="scientific">Aurantimonas marianensis</name>
    <dbReference type="NCBI Taxonomy" id="2920428"/>
    <lineage>
        <taxon>Bacteria</taxon>
        <taxon>Pseudomonadati</taxon>
        <taxon>Pseudomonadota</taxon>
        <taxon>Alphaproteobacteria</taxon>
        <taxon>Hyphomicrobiales</taxon>
        <taxon>Aurantimonadaceae</taxon>
        <taxon>Aurantimonas</taxon>
    </lineage>
</organism>
<dbReference type="InterPro" id="IPR036135">
    <property type="entry name" value="MoeA_linker/N_sf"/>
</dbReference>
<comment type="pathway">
    <text evidence="2 6">Cofactor biosynthesis; molybdopterin biosynthesis.</text>
</comment>
<dbReference type="RefSeq" id="WP_253965104.1">
    <property type="nucleotide sequence ID" value="NZ_JALHBS010000086.1"/>
</dbReference>
<gene>
    <name evidence="8" type="ORF">MJ956_14255</name>
</gene>
<dbReference type="NCBIfam" id="NF045515">
    <property type="entry name" value="Glp_gephyrin"/>
    <property type="match status" value="1"/>
</dbReference>
<dbReference type="Pfam" id="PF00994">
    <property type="entry name" value="MoCF_biosynth"/>
    <property type="match status" value="1"/>
</dbReference>
<dbReference type="GO" id="GO:0046872">
    <property type="term" value="F:metal ion binding"/>
    <property type="evidence" value="ECO:0007669"/>
    <property type="project" value="UniProtKB-UniRule"/>
</dbReference>
<dbReference type="InterPro" id="IPR001453">
    <property type="entry name" value="MoaB/Mog_dom"/>
</dbReference>
<dbReference type="InterPro" id="IPR005110">
    <property type="entry name" value="MoeA_linker/N"/>
</dbReference>
<evidence type="ECO:0000256" key="6">
    <source>
        <dbReference type="RuleBase" id="RU365090"/>
    </source>
</evidence>
<keyword evidence="9" id="KW-1185">Reference proteome</keyword>
<comment type="catalytic activity">
    <reaction evidence="5">
        <text>adenylyl-molybdopterin + molybdate = Mo-molybdopterin + AMP + H(+)</text>
        <dbReference type="Rhea" id="RHEA:35047"/>
        <dbReference type="ChEBI" id="CHEBI:15378"/>
        <dbReference type="ChEBI" id="CHEBI:36264"/>
        <dbReference type="ChEBI" id="CHEBI:62727"/>
        <dbReference type="ChEBI" id="CHEBI:71302"/>
        <dbReference type="ChEBI" id="CHEBI:456215"/>
        <dbReference type="EC" id="2.10.1.1"/>
    </reaction>
</comment>
<protein>
    <recommendedName>
        <fullName evidence="6">Molybdopterin molybdenumtransferase</fullName>
        <ecNumber evidence="6">2.10.1.1</ecNumber>
    </recommendedName>
</protein>
<dbReference type="GO" id="GO:0061599">
    <property type="term" value="F:molybdopterin molybdotransferase activity"/>
    <property type="evidence" value="ECO:0007669"/>
    <property type="project" value="UniProtKB-UniRule"/>
</dbReference>
<reference evidence="8" key="1">
    <citation type="submission" date="2022-03" db="EMBL/GenBank/DDBJ databases">
        <title>Aurantimonas Liuensis sp. Nov., isolated from the hadal seawater of the Mariana Trench.</title>
        <authorList>
            <person name="Liu R."/>
        </authorList>
    </citation>
    <scope>NUCLEOTIDE SEQUENCE</scope>
    <source>
        <strain evidence="8">LRZ36</strain>
    </source>
</reference>
<dbReference type="Gene3D" id="3.90.105.10">
    <property type="entry name" value="Molybdopterin biosynthesis moea protein, domain 2"/>
    <property type="match status" value="1"/>
</dbReference>